<evidence type="ECO:0000313" key="14">
    <source>
        <dbReference type="EMBL" id="BCR06932.1"/>
    </source>
</evidence>
<dbReference type="CDD" id="cd00310">
    <property type="entry name" value="ATP-synt_Fo_a_6"/>
    <property type="match status" value="1"/>
</dbReference>
<evidence type="ECO:0000256" key="9">
    <source>
        <dbReference type="ARBA" id="ARBA00023065"/>
    </source>
</evidence>
<evidence type="ECO:0000256" key="2">
    <source>
        <dbReference type="ARBA" id="ARBA00006810"/>
    </source>
</evidence>
<feature type="transmembrane region" description="Helical" evidence="12">
    <location>
        <begin position="77"/>
        <end position="101"/>
    </location>
</feature>
<dbReference type="PROSITE" id="PS00449">
    <property type="entry name" value="ATPASE_A"/>
    <property type="match status" value="1"/>
</dbReference>
<evidence type="ECO:0000256" key="11">
    <source>
        <dbReference type="ARBA" id="ARBA00023310"/>
    </source>
</evidence>
<comment type="similarity">
    <text evidence="2 12 13">Belongs to the ATPase A chain family.</text>
</comment>
<dbReference type="InterPro" id="IPR035908">
    <property type="entry name" value="F0_ATP_A_sf"/>
</dbReference>
<keyword evidence="9 12" id="KW-0406">Ion transport</keyword>
<dbReference type="HAMAP" id="MF_01393">
    <property type="entry name" value="ATP_synth_a_bact"/>
    <property type="match status" value="1"/>
</dbReference>
<dbReference type="EMBL" id="AP024355">
    <property type="protein sequence ID" value="BCR06932.1"/>
    <property type="molecule type" value="Genomic_DNA"/>
</dbReference>
<evidence type="ECO:0000256" key="4">
    <source>
        <dbReference type="ARBA" id="ARBA00022475"/>
    </source>
</evidence>
<feature type="transmembrane region" description="Helical" evidence="12">
    <location>
        <begin position="107"/>
        <end position="125"/>
    </location>
</feature>
<keyword evidence="10 12" id="KW-0472">Membrane</keyword>
<feature type="transmembrane region" description="Helical" evidence="12">
    <location>
        <begin position="171"/>
        <end position="191"/>
    </location>
</feature>
<dbReference type="PANTHER" id="PTHR42823:SF3">
    <property type="entry name" value="ATP SYNTHASE SUBUNIT A, CHLOROPLASTIC"/>
    <property type="match status" value="1"/>
</dbReference>
<feature type="transmembrane region" description="Helical" evidence="12">
    <location>
        <begin position="198"/>
        <end position="220"/>
    </location>
</feature>
<evidence type="ECO:0000313" key="15">
    <source>
        <dbReference type="Proteomes" id="UP001319827"/>
    </source>
</evidence>
<protein>
    <recommendedName>
        <fullName evidence="12 13">ATP synthase subunit a</fullName>
    </recommendedName>
    <alternativeName>
        <fullName evidence="12">ATP synthase F0 sector subunit a</fullName>
    </alternativeName>
    <alternativeName>
        <fullName evidence="12">F-ATPase subunit 6</fullName>
    </alternativeName>
</protein>
<evidence type="ECO:0000256" key="12">
    <source>
        <dbReference type="HAMAP-Rule" id="MF_01393"/>
    </source>
</evidence>
<dbReference type="InterPro" id="IPR000568">
    <property type="entry name" value="ATP_synth_F0_asu"/>
</dbReference>
<evidence type="ECO:0000256" key="7">
    <source>
        <dbReference type="ARBA" id="ARBA00022781"/>
    </source>
</evidence>
<keyword evidence="11 12" id="KW-0066">ATP synthesis</keyword>
<reference evidence="14 15" key="1">
    <citation type="journal article" date="2016" name="C (Basel)">
        <title>Selective Growth of and Electricity Production by Marine Exoelectrogenic Bacteria in Self-Aggregated Hydrogel of Microbially Reduced Graphene Oxide.</title>
        <authorList>
            <person name="Yoshida N."/>
            <person name="Goto Y."/>
            <person name="Miyata Y."/>
        </authorList>
    </citation>
    <scope>NUCLEOTIDE SEQUENCE [LARGE SCALE GENOMIC DNA]</scope>
    <source>
        <strain evidence="14 15">NIT-T3</strain>
    </source>
</reference>
<comment type="function">
    <text evidence="12 13">Key component of the proton channel; it plays a direct role in the translocation of protons across the membrane.</text>
</comment>
<evidence type="ECO:0000256" key="1">
    <source>
        <dbReference type="ARBA" id="ARBA00004141"/>
    </source>
</evidence>
<dbReference type="InterPro" id="IPR045082">
    <property type="entry name" value="ATP_syn_F0_a_bact/chloroplast"/>
</dbReference>
<accession>A0ABM8I1R1</accession>
<dbReference type="InterPro" id="IPR023011">
    <property type="entry name" value="ATP_synth_F0_asu_AS"/>
</dbReference>
<keyword evidence="3 12" id="KW-0813">Transport</keyword>
<keyword evidence="15" id="KW-1185">Reference proteome</keyword>
<dbReference type="Pfam" id="PF00119">
    <property type="entry name" value="ATP-synt_A"/>
    <property type="match status" value="1"/>
</dbReference>
<organism evidence="14 15">
    <name type="scientific">Desulfuromonas versatilis</name>
    <dbReference type="NCBI Taxonomy" id="2802975"/>
    <lineage>
        <taxon>Bacteria</taxon>
        <taxon>Pseudomonadati</taxon>
        <taxon>Thermodesulfobacteriota</taxon>
        <taxon>Desulfuromonadia</taxon>
        <taxon>Desulfuromonadales</taxon>
        <taxon>Desulfuromonadaceae</taxon>
        <taxon>Desulfuromonas</taxon>
    </lineage>
</organism>
<keyword evidence="7 12" id="KW-0375">Hydrogen ion transport</keyword>
<evidence type="ECO:0000256" key="13">
    <source>
        <dbReference type="RuleBase" id="RU000483"/>
    </source>
</evidence>
<dbReference type="SUPFAM" id="SSF81336">
    <property type="entry name" value="F1F0 ATP synthase subunit A"/>
    <property type="match status" value="1"/>
</dbReference>
<evidence type="ECO:0000256" key="5">
    <source>
        <dbReference type="ARBA" id="ARBA00022547"/>
    </source>
</evidence>
<gene>
    <name evidence="12 14" type="primary">atpB</name>
    <name evidence="14" type="ORF">DESUT3_40010</name>
</gene>
<keyword evidence="5 12" id="KW-0138">CF(0)</keyword>
<evidence type="ECO:0000256" key="8">
    <source>
        <dbReference type="ARBA" id="ARBA00022989"/>
    </source>
</evidence>
<name>A0ABM8I1R1_9BACT</name>
<reference evidence="14 15" key="2">
    <citation type="journal article" date="2021" name="Int. J. Syst. Evol. Microbiol.">
        <title>Isolation and Polyphasic Characterization of Desulfuromonas versatilis sp. Nov., an Electrogenic Bacteria Capable of Versatile Metabolism Isolated from a Graphene Oxide-Reducing Enrichment Culture.</title>
        <authorList>
            <person name="Xie L."/>
            <person name="Yoshida N."/>
            <person name="Ishii S."/>
            <person name="Meng L."/>
        </authorList>
    </citation>
    <scope>NUCLEOTIDE SEQUENCE [LARGE SCALE GENOMIC DNA]</scope>
    <source>
        <strain evidence="14 15">NIT-T3</strain>
    </source>
</reference>
<comment type="subcellular location">
    <subcellularLocation>
        <location evidence="12 13">Cell membrane</location>
        <topology evidence="12 13">Multi-pass membrane protein</topology>
    </subcellularLocation>
    <subcellularLocation>
        <location evidence="1">Membrane</location>
        <topology evidence="1">Multi-pass membrane protein</topology>
    </subcellularLocation>
</comment>
<evidence type="ECO:0000256" key="3">
    <source>
        <dbReference type="ARBA" id="ARBA00022448"/>
    </source>
</evidence>
<proteinExistence type="inferred from homology"/>
<evidence type="ECO:0000256" key="6">
    <source>
        <dbReference type="ARBA" id="ARBA00022692"/>
    </source>
</evidence>
<dbReference type="PANTHER" id="PTHR42823">
    <property type="entry name" value="ATP SYNTHASE SUBUNIT A, CHLOROPLASTIC"/>
    <property type="match status" value="1"/>
</dbReference>
<feature type="transmembrane region" description="Helical" evidence="12">
    <location>
        <begin position="137"/>
        <end position="159"/>
    </location>
</feature>
<dbReference type="Proteomes" id="UP001319827">
    <property type="component" value="Chromosome"/>
</dbReference>
<keyword evidence="8 12" id="KW-1133">Transmembrane helix</keyword>
<keyword evidence="6 12" id="KW-0812">Transmembrane</keyword>
<dbReference type="NCBIfam" id="TIGR01131">
    <property type="entry name" value="ATP_synt_6_or_A"/>
    <property type="match status" value="1"/>
</dbReference>
<dbReference type="Gene3D" id="1.20.120.220">
    <property type="entry name" value="ATP synthase, F0 complex, subunit A"/>
    <property type="match status" value="1"/>
</dbReference>
<sequence length="224" mass="24863">MTHPFLILKWLEEQLHMHIGEHVTYTWFVMLVLIALAFAASRAVKEVPSGLQNFMEVVVTGVENLIEETMGPKGKTYFPLIATFALFILVSNLIALVPGFYPPTANLNTNGALALTVFIMTHVVGIKEHGIGYIKHFMGPILVLAPLMIIIEFIGHLARPLSLSLRLFGNMYGHEIVLMIFFALVPFLLPVPMMLMGVLVACIQTFVFTLLAMIYIAGAIEEAH</sequence>
<dbReference type="PRINTS" id="PR00123">
    <property type="entry name" value="ATPASEA"/>
</dbReference>
<keyword evidence="4 12" id="KW-1003">Cell membrane</keyword>
<feature type="transmembrane region" description="Helical" evidence="12">
    <location>
        <begin position="25"/>
        <end position="44"/>
    </location>
</feature>
<dbReference type="RefSeq" id="WP_221250307.1">
    <property type="nucleotide sequence ID" value="NZ_AP024355.1"/>
</dbReference>
<evidence type="ECO:0000256" key="10">
    <source>
        <dbReference type="ARBA" id="ARBA00023136"/>
    </source>
</evidence>